<dbReference type="EMBL" id="JAXOFX010000004">
    <property type="protein sequence ID" value="MDZ5471684.1"/>
    <property type="molecule type" value="Genomic_DNA"/>
</dbReference>
<comment type="caution">
    <text evidence="3">The sequence shown here is derived from an EMBL/GenBank/DDBJ whole genome shotgun (WGS) entry which is preliminary data.</text>
</comment>
<dbReference type="Gene3D" id="3.40.50.1820">
    <property type="entry name" value="alpha/beta hydrolase"/>
    <property type="match status" value="1"/>
</dbReference>
<dbReference type="PANTHER" id="PTHR43139">
    <property type="entry name" value="SI:DKEY-122A22.2"/>
    <property type="match status" value="1"/>
</dbReference>
<sequence length="348" mass="38434">MELNQNVKEKKKWIKVIRNITLSIIAVFLLLLVSGFVYDTIASMTTKKNYPAPGELVNVGENTIHLQIKGNGEQIVVLEAASGAGVIDWFDLPEQLSKNATVVTYDRAGYGWSGESKTDRTAENIVEDLRSALKEKGLEGPYVLVGSSIGGMYTRAFAKEYPSEVAGMVLLDARTEDMTLLTKGIFEKNKLDPILPGQPSPAVTSFLAKIGLFRILGPSIAVTEDYKERNLGEIQMNVTYRPKFFRVLFNEAEKLSNVGDAIRNQSLGDIPLTVISHGISLAEDAAKVGLSKEDGQEMEEIWQEQQKKLLSLSSNSKHVIAQNSGHLIHQYEPELIVEEVKAVLDNLE</sequence>
<keyword evidence="3" id="KW-0378">Hydrolase</keyword>
<dbReference type="Pfam" id="PF00561">
    <property type="entry name" value="Abhydrolase_1"/>
    <property type="match status" value="1"/>
</dbReference>
<dbReference type="SUPFAM" id="SSF53474">
    <property type="entry name" value="alpha/beta-Hydrolases"/>
    <property type="match status" value="1"/>
</dbReference>
<keyword evidence="1" id="KW-0472">Membrane</keyword>
<feature type="domain" description="AB hydrolase-1" evidence="2">
    <location>
        <begin position="88"/>
        <end position="178"/>
    </location>
</feature>
<evidence type="ECO:0000313" key="3">
    <source>
        <dbReference type="EMBL" id="MDZ5471684.1"/>
    </source>
</evidence>
<dbReference type="PRINTS" id="PR00111">
    <property type="entry name" value="ABHYDROLASE"/>
</dbReference>
<proteinExistence type="predicted"/>
<dbReference type="PANTHER" id="PTHR43139:SF52">
    <property type="entry name" value="SI:DKEY-122A22.2"/>
    <property type="match status" value="1"/>
</dbReference>
<dbReference type="Proteomes" id="UP001290455">
    <property type="component" value="Unassembled WGS sequence"/>
</dbReference>
<dbReference type="GO" id="GO:0016787">
    <property type="term" value="F:hydrolase activity"/>
    <property type="evidence" value="ECO:0007669"/>
    <property type="project" value="UniProtKB-KW"/>
</dbReference>
<keyword evidence="1" id="KW-1133">Transmembrane helix</keyword>
<dbReference type="InterPro" id="IPR052370">
    <property type="entry name" value="Meta-cleavage_hydrolase"/>
</dbReference>
<organism evidence="3 4">
    <name type="scientific">Robertmurraya mangrovi</name>
    <dbReference type="NCBI Taxonomy" id="3098077"/>
    <lineage>
        <taxon>Bacteria</taxon>
        <taxon>Bacillati</taxon>
        <taxon>Bacillota</taxon>
        <taxon>Bacilli</taxon>
        <taxon>Bacillales</taxon>
        <taxon>Bacillaceae</taxon>
        <taxon>Robertmurraya</taxon>
    </lineage>
</organism>
<protein>
    <submittedName>
        <fullName evidence="3">Alpha/beta hydrolase</fullName>
    </submittedName>
</protein>
<evidence type="ECO:0000259" key="2">
    <source>
        <dbReference type="Pfam" id="PF00561"/>
    </source>
</evidence>
<reference evidence="3 4" key="1">
    <citation type="submission" date="2023-11" db="EMBL/GenBank/DDBJ databases">
        <title>Bacillus jintuensis, isolated from a mudflat on the Beibu Gulf coast.</title>
        <authorList>
            <person name="Li M."/>
        </authorList>
    </citation>
    <scope>NUCLEOTIDE SEQUENCE [LARGE SCALE GENOMIC DNA]</scope>
    <source>
        <strain evidence="3 4">31A1R</strain>
    </source>
</reference>
<feature type="transmembrane region" description="Helical" evidence="1">
    <location>
        <begin position="20"/>
        <end position="38"/>
    </location>
</feature>
<keyword evidence="4" id="KW-1185">Reference proteome</keyword>
<keyword evidence="1" id="KW-0812">Transmembrane</keyword>
<dbReference type="InterPro" id="IPR000073">
    <property type="entry name" value="AB_hydrolase_1"/>
</dbReference>
<dbReference type="InterPro" id="IPR029058">
    <property type="entry name" value="AB_hydrolase_fold"/>
</dbReference>
<name>A0ABU5IX08_9BACI</name>
<evidence type="ECO:0000313" key="4">
    <source>
        <dbReference type="Proteomes" id="UP001290455"/>
    </source>
</evidence>
<evidence type="ECO:0000256" key="1">
    <source>
        <dbReference type="SAM" id="Phobius"/>
    </source>
</evidence>
<gene>
    <name evidence="3" type="ORF">SM124_07990</name>
</gene>
<accession>A0ABU5IX08</accession>
<dbReference type="RefSeq" id="WP_322445988.1">
    <property type="nucleotide sequence ID" value="NZ_JAXOFX010000004.1"/>
</dbReference>